<dbReference type="InterPro" id="IPR029021">
    <property type="entry name" value="Prot-tyrosine_phosphatase-like"/>
</dbReference>
<dbReference type="Proteomes" id="UP000677804">
    <property type="component" value="Chromosome"/>
</dbReference>
<name>A0ABX8D6Q1_9CELL</name>
<proteinExistence type="predicted"/>
<dbReference type="SUPFAM" id="SSF52799">
    <property type="entry name" value="(Phosphotyrosine protein) phosphatases II"/>
    <property type="match status" value="1"/>
</dbReference>
<dbReference type="PROSITE" id="PS00383">
    <property type="entry name" value="TYR_PHOSPHATASE_1"/>
    <property type="match status" value="1"/>
</dbReference>
<keyword evidence="3" id="KW-1185">Reference proteome</keyword>
<organism evidence="2 3">
    <name type="scientific">Cellulomonas wangleii</name>
    <dbReference type="NCBI Taxonomy" id="2816956"/>
    <lineage>
        <taxon>Bacteria</taxon>
        <taxon>Bacillati</taxon>
        <taxon>Actinomycetota</taxon>
        <taxon>Actinomycetes</taxon>
        <taxon>Micrococcales</taxon>
        <taxon>Cellulomonadaceae</taxon>
        <taxon>Cellulomonas</taxon>
    </lineage>
</organism>
<protein>
    <submittedName>
        <fullName evidence="2">Tyrosine-protein phosphatase</fullName>
    </submittedName>
</protein>
<dbReference type="RefSeq" id="WP_207341810.1">
    <property type="nucleotide sequence ID" value="NZ_CP074405.1"/>
</dbReference>
<reference evidence="2 3" key="1">
    <citation type="submission" date="2021-05" db="EMBL/GenBank/DDBJ databases">
        <title>Novel species in genus Cellulomonas.</title>
        <authorList>
            <person name="Zhang G."/>
        </authorList>
    </citation>
    <scope>NUCLEOTIDE SEQUENCE [LARGE SCALE GENOMIC DNA]</scope>
    <source>
        <strain evidence="3">zg-ZUI222</strain>
    </source>
</reference>
<evidence type="ECO:0000313" key="3">
    <source>
        <dbReference type="Proteomes" id="UP000677804"/>
    </source>
</evidence>
<dbReference type="InterPro" id="IPR000387">
    <property type="entry name" value="Tyr_Pase_dom"/>
</dbReference>
<gene>
    <name evidence="2" type="ORF">KG103_01805</name>
</gene>
<evidence type="ECO:0000313" key="2">
    <source>
        <dbReference type="EMBL" id="QVI62703.1"/>
    </source>
</evidence>
<sequence length="241" mass="26025">MTAARALVWDGYRNARDLGGLPTPLSPTGTTRFGRVARGPRREWLTPAGRQDAVRWGVRTVVDLRNTDEHGTRPGDHGTAGEPWPDVTLVHAPTEDPTHVPFMATCGPILDSPEYWAHNARLLPDLLRATLQAVATAEPGVLVHCSAGRDRTGLVVTLLLANAGVPPVDVAADWAQSVREVAGRRDHTDDRQSTWDEAQVEAFLAEAVPVAQEAAADVGRLLDVIGLDAGTRRRLRDLLVA</sequence>
<evidence type="ECO:0000259" key="1">
    <source>
        <dbReference type="PROSITE" id="PS50056"/>
    </source>
</evidence>
<dbReference type="EMBL" id="CP074405">
    <property type="protein sequence ID" value="QVI62703.1"/>
    <property type="molecule type" value="Genomic_DNA"/>
</dbReference>
<dbReference type="InterPro" id="IPR026893">
    <property type="entry name" value="Tyr/Ser_Pase_IphP-type"/>
</dbReference>
<dbReference type="Gene3D" id="3.90.190.10">
    <property type="entry name" value="Protein tyrosine phosphatase superfamily"/>
    <property type="match status" value="1"/>
</dbReference>
<dbReference type="Pfam" id="PF13350">
    <property type="entry name" value="Y_phosphatase3"/>
    <property type="match status" value="1"/>
</dbReference>
<dbReference type="PROSITE" id="PS50056">
    <property type="entry name" value="TYR_PHOSPHATASE_2"/>
    <property type="match status" value="1"/>
</dbReference>
<feature type="domain" description="Tyrosine specific protein phosphatases" evidence="1">
    <location>
        <begin position="121"/>
        <end position="185"/>
    </location>
</feature>
<dbReference type="InterPro" id="IPR016130">
    <property type="entry name" value="Tyr_Pase_AS"/>
</dbReference>
<accession>A0ABX8D6Q1</accession>